<dbReference type="PaxDb" id="65489-OBART05G17730.1"/>
<dbReference type="HOGENOM" id="CLU_2365765_0_0_1"/>
<keyword evidence="3" id="KW-1185">Reference proteome</keyword>
<organism evidence="2">
    <name type="scientific">Oryza barthii</name>
    <dbReference type="NCBI Taxonomy" id="65489"/>
    <lineage>
        <taxon>Eukaryota</taxon>
        <taxon>Viridiplantae</taxon>
        <taxon>Streptophyta</taxon>
        <taxon>Embryophyta</taxon>
        <taxon>Tracheophyta</taxon>
        <taxon>Spermatophyta</taxon>
        <taxon>Magnoliopsida</taxon>
        <taxon>Liliopsida</taxon>
        <taxon>Poales</taxon>
        <taxon>Poaceae</taxon>
        <taxon>BOP clade</taxon>
        <taxon>Oryzoideae</taxon>
        <taxon>Oryzeae</taxon>
        <taxon>Oryzinae</taxon>
        <taxon>Oryza</taxon>
    </lineage>
</organism>
<dbReference type="EnsemblPlants" id="OBART05G17730.1">
    <property type="protein sequence ID" value="OBART05G17730.1"/>
    <property type="gene ID" value="OBART05G17730"/>
</dbReference>
<dbReference type="Gramene" id="OBART05G17730.1">
    <property type="protein sequence ID" value="OBART05G17730.1"/>
    <property type="gene ID" value="OBART05G17730"/>
</dbReference>
<dbReference type="Proteomes" id="UP000026960">
    <property type="component" value="Chromosome 5"/>
</dbReference>
<feature type="region of interest" description="Disordered" evidence="1">
    <location>
        <begin position="1"/>
        <end position="80"/>
    </location>
</feature>
<feature type="compositionally biased region" description="Low complexity" evidence="1">
    <location>
        <begin position="31"/>
        <end position="44"/>
    </location>
</feature>
<feature type="compositionally biased region" description="Polar residues" evidence="1">
    <location>
        <begin position="8"/>
        <end position="20"/>
    </location>
</feature>
<reference evidence="2" key="2">
    <citation type="submission" date="2015-03" db="UniProtKB">
        <authorList>
            <consortium name="EnsemblPlants"/>
        </authorList>
    </citation>
    <scope>IDENTIFICATION</scope>
</reference>
<evidence type="ECO:0000256" key="1">
    <source>
        <dbReference type="SAM" id="MobiDB-lite"/>
    </source>
</evidence>
<feature type="compositionally biased region" description="Basic and acidic residues" evidence="1">
    <location>
        <begin position="68"/>
        <end position="79"/>
    </location>
</feature>
<accession>A0A0D3G818</accession>
<evidence type="ECO:0000313" key="2">
    <source>
        <dbReference type="EnsemblPlants" id="OBART05G17730.1"/>
    </source>
</evidence>
<sequence length="96" mass="10125">GQEEQTTKRSGGSSGHQLPSPQTPAAEEKPIVAAAQTAPAAPLPKLDGRGEPVDSGKGSAPLALGQRHRTEVESCRRATDPPTKITYFHRRWDSGG</sequence>
<proteinExistence type="predicted"/>
<evidence type="ECO:0000313" key="3">
    <source>
        <dbReference type="Proteomes" id="UP000026960"/>
    </source>
</evidence>
<reference evidence="2" key="1">
    <citation type="journal article" date="2009" name="Rice">
        <title>De Novo Next Generation Sequencing of Plant Genomes.</title>
        <authorList>
            <person name="Rounsley S."/>
            <person name="Marri P.R."/>
            <person name="Yu Y."/>
            <person name="He R."/>
            <person name="Sisneros N."/>
            <person name="Goicoechea J.L."/>
            <person name="Lee S.J."/>
            <person name="Angelova A."/>
            <person name="Kudrna D."/>
            <person name="Luo M."/>
            <person name="Affourtit J."/>
            <person name="Desany B."/>
            <person name="Knight J."/>
            <person name="Niazi F."/>
            <person name="Egholm M."/>
            <person name="Wing R.A."/>
        </authorList>
    </citation>
    <scope>NUCLEOTIDE SEQUENCE [LARGE SCALE GENOMIC DNA]</scope>
    <source>
        <strain evidence="2">cv. IRGC 105608</strain>
    </source>
</reference>
<protein>
    <submittedName>
        <fullName evidence="2">Uncharacterized protein</fullName>
    </submittedName>
</protein>
<name>A0A0D3G818_9ORYZ</name>
<dbReference type="AlphaFoldDB" id="A0A0D3G818"/>